<accession>A0ABW2NN86</accession>
<keyword evidence="2" id="KW-1185">Reference proteome</keyword>
<proteinExistence type="predicted"/>
<comment type="caution">
    <text evidence="1">The sequence shown here is derived from an EMBL/GenBank/DDBJ whole genome shotgun (WGS) entry which is preliminary data.</text>
</comment>
<reference evidence="2" key="1">
    <citation type="journal article" date="2019" name="Int. J. Syst. Evol. Microbiol.">
        <title>The Global Catalogue of Microorganisms (GCM) 10K type strain sequencing project: providing services to taxonomists for standard genome sequencing and annotation.</title>
        <authorList>
            <consortium name="The Broad Institute Genomics Platform"/>
            <consortium name="The Broad Institute Genome Sequencing Center for Infectious Disease"/>
            <person name="Wu L."/>
            <person name="Ma J."/>
        </authorList>
    </citation>
    <scope>NUCLEOTIDE SEQUENCE [LARGE SCALE GENOMIC DNA]</scope>
    <source>
        <strain evidence="2">NBRC 106396</strain>
    </source>
</reference>
<organism evidence="1 2">
    <name type="scientific">Fictibacillus iocasae</name>
    <dbReference type="NCBI Taxonomy" id="2715437"/>
    <lineage>
        <taxon>Bacteria</taxon>
        <taxon>Bacillati</taxon>
        <taxon>Bacillota</taxon>
        <taxon>Bacilli</taxon>
        <taxon>Bacillales</taxon>
        <taxon>Fictibacillaceae</taxon>
        <taxon>Fictibacillus</taxon>
    </lineage>
</organism>
<dbReference type="Proteomes" id="UP001596549">
    <property type="component" value="Unassembled WGS sequence"/>
</dbReference>
<gene>
    <name evidence="1" type="ORF">ACFQPF_05325</name>
</gene>
<evidence type="ECO:0000313" key="1">
    <source>
        <dbReference type="EMBL" id="MFC7371090.1"/>
    </source>
</evidence>
<sequence>MLNKWKNALLTKEVTIPVSNEMLSFIKPKVEGISNAKVSIDQVLILTGTYTVEKLFIKKDISFQIRLKPKSSEGRMVLFDIDSIKPFNLDIINDYVMNNKYMTYSKNVLSVDLNAIDAVRKVPVGQIRDVQIVNDRLMITMGI</sequence>
<dbReference type="RefSeq" id="WP_379747318.1">
    <property type="nucleotide sequence ID" value="NZ_JBHTCP010000010.1"/>
</dbReference>
<protein>
    <submittedName>
        <fullName evidence="1">Uncharacterized protein</fullName>
    </submittedName>
</protein>
<evidence type="ECO:0000313" key="2">
    <source>
        <dbReference type="Proteomes" id="UP001596549"/>
    </source>
</evidence>
<dbReference type="EMBL" id="JBHTCP010000010">
    <property type="protein sequence ID" value="MFC7371090.1"/>
    <property type="molecule type" value="Genomic_DNA"/>
</dbReference>
<name>A0ABW2NN86_9BACL</name>